<keyword evidence="2" id="KW-1003">Cell membrane</keyword>
<evidence type="ECO:0000259" key="7">
    <source>
        <dbReference type="PROSITE" id="PS50885"/>
    </source>
</evidence>
<keyword evidence="11" id="KW-1185">Reference proteome</keyword>
<dbReference type="eggNOG" id="COG2199">
    <property type="taxonomic scope" value="Bacteria"/>
</dbReference>
<dbReference type="PROSITE" id="PS50885">
    <property type="entry name" value="HAMP"/>
    <property type="match status" value="1"/>
</dbReference>
<evidence type="ECO:0000256" key="5">
    <source>
        <dbReference type="ARBA" id="ARBA00023136"/>
    </source>
</evidence>
<dbReference type="Gene3D" id="3.30.450.20">
    <property type="entry name" value="PAS domain"/>
    <property type="match status" value="1"/>
</dbReference>
<dbReference type="CDD" id="cd01949">
    <property type="entry name" value="GGDEF"/>
    <property type="match status" value="1"/>
</dbReference>
<dbReference type="InterPro" id="IPR000160">
    <property type="entry name" value="GGDEF_dom"/>
</dbReference>
<dbReference type="Gene3D" id="6.10.340.10">
    <property type="match status" value="1"/>
</dbReference>
<dbReference type="SMART" id="SM00304">
    <property type="entry name" value="HAMP"/>
    <property type="match status" value="1"/>
</dbReference>
<accession>H6LJV6</accession>
<organism evidence="10 11">
    <name type="scientific">Acetobacterium woodii (strain ATCC 29683 / DSM 1030 / JCM 2381 / KCTC 1655 / WB1)</name>
    <dbReference type="NCBI Taxonomy" id="931626"/>
    <lineage>
        <taxon>Bacteria</taxon>
        <taxon>Bacillati</taxon>
        <taxon>Bacillota</taxon>
        <taxon>Clostridia</taxon>
        <taxon>Eubacteriales</taxon>
        <taxon>Eubacteriaceae</taxon>
        <taxon>Acetobacterium</taxon>
    </lineage>
</organism>
<dbReference type="Gene3D" id="1.10.3210.10">
    <property type="entry name" value="Hypothetical protein af1432"/>
    <property type="match status" value="1"/>
</dbReference>
<evidence type="ECO:0000259" key="9">
    <source>
        <dbReference type="PROSITE" id="PS51832"/>
    </source>
</evidence>
<dbReference type="Pfam" id="PF13487">
    <property type="entry name" value="HD_5"/>
    <property type="match status" value="1"/>
</dbReference>
<dbReference type="OrthoDB" id="9804747at2"/>
<dbReference type="SUPFAM" id="SSF103190">
    <property type="entry name" value="Sensory domain-like"/>
    <property type="match status" value="1"/>
</dbReference>
<dbReference type="Pfam" id="PF00672">
    <property type="entry name" value="HAMP"/>
    <property type="match status" value="1"/>
</dbReference>
<evidence type="ECO:0000256" key="2">
    <source>
        <dbReference type="ARBA" id="ARBA00022475"/>
    </source>
</evidence>
<comment type="subcellular location">
    <subcellularLocation>
        <location evidence="1">Cell membrane</location>
        <topology evidence="1">Multi-pass membrane protein</topology>
    </subcellularLocation>
</comment>
<dbReference type="EMBL" id="CP002987">
    <property type="protein sequence ID" value="AFA48710.1"/>
    <property type="molecule type" value="Genomic_DNA"/>
</dbReference>
<dbReference type="CDD" id="cd00077">
    <property type="entry name" value="HDc"/>
    <property type="match status" value="1"/>
</dbReference>
<dbReference type="GO" id="GO:0007165">
    <property type="term" value="P:signal transduction"/>
    <property type="evidence" value="ECO:0007669"/>
    <property type="project" value="InterPro"/>
</dbReference>
<feature type="domain" description="HAMP" evidence="7">
    <location>
        <begin position="356"/>
        <end position="408"/>
    </location>
</feature>
<dbReference type="KEGG" id="awo:Awo_c19310"/>
<dbReference type="eggNOG" id="COG2206">
    <property type="taxonomic scope" value="Bacteria"/>
</dbReference>
<dbReference type="InterPro" id="IPR033479">
    <property type="entry name" value="dCache_1"/>
</dbReference>
<dbReference type="NCBIfam" id="TIGR00254">
    <property type="entry name" value="GGDEF"/>
    <property type="match status" value="1"/>
</dbReference>
<dbReference type="SUPFAM" id="SSF55073">
    <property type="entry name" value="Nucleotide cyclase"/>
    <property type="match status" value="1"/>
</dbReference>
<feature type="transmembrane region" description="Helical" evidence="6">
    <location>
        <begin position="12"/>
        <end position="32"/>
    </location>
</feature>
<dbReference type="PANTHER" id="PTHR43155:SF2">
    <property type="entry name" value="CYCLIC DI-GMP PHOSPHODIESTERASE PA4108"/>
    <property type="match status" value="1"/>
</dbReference>
<dbReference type="GO" id="GO:0005886">
    <property type="term" value="C:plasma membrane"/>
    <property type="evidence" value="ECO:0007669"/>
    <property type="project" value="UniProtKB-SubCell"/>
</dbReference>
<evidence type="ECO:0000313" key="11">
    <source>
        <dbReference type="Proteomes" id="UP000007177"/>
    </source>
</evidence>
<evidence type="ECO:0000256" key="4">
    <source>
        <dbReference type="ARBA" id="ARBA00022989"/>
    </source>
</evidence>
<dbReference type="InterPro" id="IPR037522">
    <property type="entry name" value="HD_GYP_dom"/>
</dbReference>
<dbReference type="Pfam" id="PF02743">
    <property type="entry name" value="dCache_1"/>
    <property type="match status" value="1"/>
</dbReference>
<dbReference type="PROSITE" id="PS51832">
    <property type="entry name" value="HD_GYP"/>
    <property type="match status" value="1"/>
</dbReference>
<dbReference type="InterPro" id="IPR029787">
    <property type="entry name" value="Nucleotide_cyclase"/>
</dbReference>
<evidence type="ECO:0000259" key="8">
    <source>
        <dbReference type="PROSITE" id="PS50887"/>
    </source>
</evidence>
<dbReference type="Proteomes" id="UP000007177">
    <property type="component" value="Chromosome"/>
</dbReference>
<reference evidence="10 11" key="2">
    <citation type="journal article" date="2012" name="PLoS ONE">
        <title>An ancient pathway combining carbon dioxide fixation with the generation and utilization of a sodium ion gradient for ATP synthesis.</title>
        <authorList>
            <person name="Poehlein A."/>
            <person name="Schmidt S."/>
            <person name="Kaster A.K."/>
            <person name="Goenrich M."/>
            <person name="Vollmers J."/>
            <person name="Thurmer A."/>
            <person name="Bertsch J."/>
            <person name="Schuchmann K."/>
            <person name="Voigt B."/>
            <person name="Hecker M."/>
            <person name="Daniel R."/>
            <person name="Thauer R.K."/>
            <person name="Gottschalk G."/>
            <person name="Muller V."/>
        </authorList>
    </citation>
    <scope>NUCLEOTIDE SEQUENCE [LARGE SCALE GENOMIC DNA]</scope>
    <source>
        <strain evidence="11">ATCC 29683 / DSM 1030 / JCM 2381 / KCTC 1655 / WB1</strain>
    </source>
</reference>
<evidence type="ECO:0000313" key="10">
    <source>
        <dbReference type="EMBL" id="AFA48710.1"/>
    </source>
</evidence>
<dbReference type="eggNOG" id="COG3850">
    <property type="taxonomic scope" value="Bacteria"/>
</dbReference>
<dbReference type="AlphaFoldDB" id="H6LJV6"/>
<sequence>MKDNNNSIKKNIILMFIILMFITVGLISYLVFSKWLSSANDIFTETAENINHDIVTEVDEFMNVPLHINELNHSLIEYDIVDFTNPTARDAFFVNILKNHSSDVYSFSYGMENGDYYGARRADNGTIQIMRCNAETNNNSWYYSITSDLTAANLMVMAGQFDPRTRDWYKAAKENKTAIFSNIYRHFVLDDLTISAAYPIYDKDDVLLGVMGTHLTLTQINDFLEENVNLKKSSALIVEKSTGLLVANSFKQDNFKTLDDGKIERTNIKEINNSTMFKAYEDYLRTGQTSYQLYNDHDKIMVNITDYQQPGLDWLVITAIPESNFTTGIINNIQLTFGLTLLALLFSGLVFYTLINNAFKPVNNLIKTTEDFSKGNLSIRATIFRNDEIGRISKAFNAMANTIDSLVNQLESKVVERTEELEKTNAELEFLSYHDKLTGLYNRMYFEKALNNLDKEENLPISIVFGDVNGLKLTNDIFGHTIGDALLVKISEIMNKVFRKDDIIARIGGDEFVILLKQTTKEEAIYFMDQVKRDFSREIIVALKGSISMGCDTKTLYKQNLLEVFKNAEDGMYHEKSVNRKIINSGLIESIIVTLHKRSHWEKRHSNSVSELCQGIGQMMALSQADIKRLEDAGFLHDIGKVTFNDMLLNQDRVLFEDEEELVQKHTVIGYRLLNMFDETLDLAAPVFAHHERWDGLGYPKGLKGKEIPLLARIIAVAEAYDIMVNPISGIEKTPNQAIKEIKELSGTKFDPDVVSALIQYIKAT</sequence>
<dbReference type="Pfam" id="PF00990">
    <property type="entry name" value="GGDEF"/>
    <property type="match status" value="1"/>
</dbReference>
<dbReference type="CDD" id="cd12913">
    <property type="entry name" value="PDC1_MCP_like"/>
    <property type="match status" value="1"/>
</dbReference>
<dbReference type="STRING" id="931626.Awo_c19310"/>
<dbReference type="RefSeq" id="WP_014356310.1">
    <property type="nucleotide sequence ID" value="NC_016894.1"/>
</dbReference>
<evidence type="ECO:0000256" key="1">
    <source>
        <dbReference type="ARBA" id="ARBA00004651"/>
    </source>
</evidence>
<evidence type="ECO:0000256" key="6">
    <source>
        <dbReference type="SAM" id="Phobius"/>
    </source>
</evidence>
<reference evidence="11" key="1">
    <citation type="submission" date="2011-07" db="EMBL/GenBank/DDBJ databases">
        <title>Complete genome sequence of Acetobacterium woodii.</title>
        <authorList>
            <person name="Poehlein A."/>
            <person name="Schmidt S."/>
            <person name="Kaster A.-K."/>
            <person name="Goenrich M."/>
            <person name="Vollmers J."/>
            <person name="Thuermer A."/>
            <person name="Gottschalk G."/>
            <person name="Thauer R.K."/>
            <person name="Daniel R."/>
            <person name="Mueller V."/>
        </authorList>
    </citation>
    <scope>NUCLEOTIDE SEQUENCE [LARGE SCALE GENOMIC DNA]</scope>
    <source>
        <strain evidence="11">ATCC 29683 / DSM 1030 / JCM 2381 / KCTC 1655 / WB1</strain>
    </source>
</reference>
<proteinExistence type="predicted"/>
<dbReference type="Gene3D" id="3.30.70.270">
    <property type="match status" value="1"/>
</dbReference>
<dbReference type="SUPFAM" id="SSF109604">
    <property type="entry name" value="HD-domain/PDEase-like"/>
    <property type="match status" value="1"/>
</dbReference>
<dbReference type="InterPro" id="IPR043128">
    <property type="entry name" value="Rev_trsase/Diguanyl_cyclase"/>
</dbReference>
<dbReference type="InterPro" id="IPR003607">
    <property type="entry name" value="HD/PDEase_dom"/>
</dbReference>
<feature type="domain" description="GGDEF" evidence="8">
    <location>
        <begin position="459"/>
        <end position="588"/>
    </location>
</feature>
<gene>
    <name evidence="10" type="ordered locus">Awo_c19310</name>
</gene>
<dbReference type="PANTHER" id="PTHR43155">
    <property type="entry name" value="CYCLIC DI-GMP PHOSPHODIESTERASE PA4108-RELATED"/>
    <property type="match status" value="1"/>
</dbReference>
<evidence type="ECO:0000256" key="3">
    <source>
        <dbReference type="ARBA" id="ARBA00022692"/>
    </source>
</evidence>
<keyword evidence="4 6" id="KW-1133">Transmembrane helix</keyword>
<dbReference type="InterPro" id="IPR003660">
    <property type="entry name" value="HAMP_dom"/>
</dbReference>
<keyword evidence="5 6" id="KW-0472">Membrane</keyword>
<feature type="domain" description="HD-GYP" evidence="9">
    <location>
        <begin position="580"/>
        <end position="765"/>
    </location>
</feature>
<dbReference type="PROSITE" id="PS50887">
    <property type="entry name" value="GGDEF"/>
    <property type="match status" value="1"/>
</dbReference>
<dbReference type="InterPro" id="IPR029151">
    <property type="entry name" value="Sensor-like_sf"/>
</dbReference>
<protein>
    <submittedName>
        <fullName evidence="10">Response regulator-like protein</fullName>
    </submittedName>
</protein>
<dbReference type="SUPFAM" id="SSF158472">
    <property type="entry name" value="HAMP domain-like"/>
    <property type="match status" value="1"/>
</dbReference>
<name>H6LJV6_ACEWD</name>
<dbReference type="CDD" id="cd06225">
    <property type="entry name" value="HAMP"/>
    <property type="match status" value="1"/>
</dbReference>
<dbReference type="HOGENOM" id="CLU_014477_0_0_9"/>
<dbReference type="SMART" id="SM00267">
    <property type="entry name" value="GGDEF"/>
    <property type="match status" value="1"/>
</dbReference>
<keyword evidence="3 6" id="KW-0812">Transmembrane</keyword>